<dbReference type="GeneID" id="103500792"/>
<feature type="transmembrane region" description="Helical" evidence="9">
    <location>
        <begin position="137"/>
        <end position="161"/>
    </location>
</feature>
<accession>A0A1S3CGY3</accession>
<feature type="transmembrane region" description="Helical" evidence="9">
    <location>
        <begin position="54"/>
        <end position="74"/>
    </location>
</feature>
<evidence type="ECO:0000256" key="4">
    <source>
        <dbReference type="ARBA" id="ARBA00022475"/>
    </source>
</evidence>
<sequence length="216" mass="23612">MTGERKMPPAPEAAVRLPETTEVAAIASESGRTSRPMEPPDRRFDRLRADLYQLALRLICIATSTTTVALMVTAKDSTTVSIYGFEFPVQSKWSFSNVFEYLVGVSGAVAAYSLLQLLVTASMLARRSPVLSSRSQAWLIFAVDLSLAYALMSAGSAAAGISNLNRTGIRHTTLPNFCKPLKRFCNHVAISIAFTFFTCCLLTTSAIQYVIWLSKN</sequence>
<evidence type="ECO:0000256" key="9">
    <source>
        <dbReference type="RuleBase" id="RU361233"/>
    </source>
</evidence>
<evidence type="ECO:0000256" key="1">
    <source>
        <dbReference type="ARBA" id="ARBA00004651"/>
    </source>
</evidence>
<keyword evidence="5 9" id="KW-0812">Transmembrane</keyword>
<proteinExistence type="inferred from homology"/>
<evidence type="ECO:0000256" key="7">
    <source>
        <dbReference type="ARBA" id="ARBA00023136"/>
    </source>
</evidence>
<evidence type="ECO:0000313" key="11">
    <source>
        <dbReference type="Proteomes" id="UP001652600"/>
    </source>
</evidence>
<feature type="domain" description="Casparian strip membrane protein" evidence="10">
    <location>
        <begin position="50"/>
        <end position="200"/>
    </location>
</feature>
<evidence type="ECO:0000256" key="3">
    <source>
        <dbReference type="ARBA" id="ARBA00011489"/>
    </source>
</evidence>
<dbReference type="KEGG" id="cmo:103500792"/>
<name>A0A1S3CGY3_CUCME</name>
<keyword evidence="4 9" id="KW-1003">Cell membrane</keyword>
<dbReference type="RefSeq" id="XP_008462445.1">
    <property type="nucleotide sequence ID" value="XM_008464223.3"/>
</dbReference>
<keyword evidence="6 9" id="KW-1133">Transmembrane helix</keyword>
<dbReference type="InterPro" id="IPR006459">
    <property type="entry name" value="CASP/CASPL"/>
</dbReference>
<evidence type="ECO:0000256" key="2">
    <source>
        <dbReference type="ARBA" id="ARBA00007651"/>
    </source>
</evidence>
<reference evidence="12" key="2">
    <citation type="submission" date="2025-08" db="UniProtKB">
        <authorList>
            <consortium name="RefSeq"/>
        </authorList>
    </citation>
    <scope>IDENTIFICATION</scope>
    <source>
        <tissue evidence="12">Stem</tissue>
    </source>
</reference>
<comment type="subunit">
    <text evidence="3 9">Homodimer and heterodimers.</text>
</comment>
<keyword evidence="11" id="KW-1185">Reference proteome</keyword>
<dbReference type="Pfam" id="PF04535">
    <property type="entry name" value="CASP_dom"/>
    <property type="match status" value="1"/>
</dbReference>
<dbReference type="AlphaFoldDB" id="A0A1S3CGY3"/>
<keyword evidence="8" id="KW-0325">Glycoprotein</keyword>
<evidence type="ECO:0000259" key="10">
    <source>
        <dbReference type="Pfam" id="PF04535"/>
    </source>
</evidence>
<dbReference type="OrthoDB" id="1918787at2759"/>
<gene>
    <name evidence="12" type="primary">LOC103500792</name>
</gene>
<feature type="transmembrane region" description="Helical" evidence="9">
    <location>
        <begin position="101"/>
        <end position="125"/>
    </location>
</feature>
<dbReference type="InterPro" id="IPR006702">
    <property type="entry name" value="CASP_dom"/>
</dbReference>
<reference evidence="11" key="1">
    <citation type="submission" date="2025-05" db="UniProtKB">
        <authorList>
            <consortium name="RefSeq"/>
        </authorList>
    </citation>
    <scope>NUCLEOTIDE SEQUENCE [LARGE SCALE GENOMIC DNA]</scope>
</reference>
<evidence type="ECO:0000256" key="6">
    <source>
        <dbReference type="ARBA" id="ARBA00022989"/>
    </source>
</evidence>
<protein>
    <recommendedName>
        <fullName evidence="9">CASP-like protein</fullName>
    </recommendedName>
</protein>
<comment type="similarity">
    <text evidence="2 9">Belongs to the Casparian strip membrane proteins (CASP) family.</text>
</comment>
<evidence type="ECO:0000256" key="5">
    <source>
        <dbReference type="ARBA" id="ARBA00022692"/>
    </source>
</evidence>
<dbReference type="InParanoid" id="A0A1S3CGY3"/>
<dbReference type="GO" id="GO:0005886">
    <property type="term" value="C:plasma membrane"/>
    <property type="evidence" value="ECO:0007669"/>
    <property type="project" value="UniProtKB-SubCell"/>
</dbReference>
<dbReference type="PANTHER" id="PTHR33573:SF48">
    <property type="entry name" value="CASP-LIKE PROTEIN 3A1"/>
    <property type="match status" value="1"/>
</dbReference>
<feature type="transmembrane region" description="Helical" evidence="9">
    <location>
        <begin position="189"/>
        <end position="212"/>
    </location>
</feature>
<organism evidence="11 12">
    <name type="scientific">Cucumis melo</name>
    <name type="common">Muskmelon</name>
    <dbReference type="NCBI Taxonomy" id="3656"/>
    <lineage>
        <taxon>Eukaryota</taxon>
        <taxon>Viridiplantae</taxon>
        <taxon>Streptophyta</taxon>
        <taxon>Embryophyta</taxon>
        <taxon>Tracheophyta</taxon>
        <taxon>Spermatophyta</taxon>
        <taxon>Magnoliopsida</taxon>
        <taxon>eudicotyledons</taxon>
        <taxon>Gunneridae</taxon>
        <taxon>Pentapetalae</taxon>
        <taxon>rosids</taxon>
        <taxon>fabids</taxon>
        <taxon>Cucurbitales</taxon>
        <taxon>Cucurbitaceae</taxon>
        <taxon>Benincaseae</taxon>
        <taxon>Cucumis</taxon>
    </lineage>
</organism>
<dbReference type="eggNOG" id="ENOG502RN9B">
    <property type="taxonomic scope" value="Eukaryota"/>
</dbReference>
<dbReference type="NCBIfam" id="TIGR01569">
    <property type="entry name" value="A_tha_TIGR01569"/>
    <property type="match status" value="1"/>
</dbReference>
<evidence type="ECO:0000256" key="8">
    <source>
        <dbReference type="ARBA" id="ARBA00023180"/>
    </source>
</evidence>
<dbReference type="Proteomes" id="UP001652600">
    <property type="component" value="Chromosome 1"/>
</dbReference>
<keyword evidence="7 9" id="KW-0472">Membrane</keyword>
<comment type="subcellular location">
    <subcellularLocation>
        <location evidence="1 9">Cell membrane</location>
        <topology evidence="1 9">Multi-pass membrane protein</topology>
    </subcellularLocation>
</comment>
<evidence type="ECO:0000313" key="12">
    <source>
        <dbReference type="RefSeq" id="XP_008462445.1"/>
    </source>
</evidence>
<dbReference type="PANTHER" id="PTHR33573">
    <property type="entry name" value="CASP-LIKE PROTEIN 4A4"/>
    <property type="match status" value="1"/>
</dbReference>